<dbReference type="GO" id="GO:0006355">
    <property type="term" value="P:regulation of DNA-templated transcription"/>
    <property type="evidence" value="ECO:0007669"/>
    <property type="project" value="UniProtKB-UniRule"/>
</dbReference>
<comment type="function">
    <text evidence="4">Also displays a weak uracil phosphoribosyltransferase activity which is not physiologically significant.</text>
</comment>
<evidence type="ECO:0000256" key="1">
    <source>
        <dbReference type="ARBA" id="ARBA00005565"/>
    </source>
</evidence>
<proteinExistence type="inferred from homology"/>
<gene>
    <name evidence="4 6" type="primary">pyrR</name>
    <name evidence="6" type="ORF">IPV69_24670</name>
</gene>
<feature type="short sequence motif" description="PRPP-binding" evidence="4">
    <location>
        <begin position="96"/>
        <end position="108"/>
    </location>
</feature>
<dbReference type="CDD" id="cd06223">
    <property type="entry name" value="PRTases_typeI"/>
    <property type="match status" value="1"/>
</dbReference>
<evidence type="ECO:0000259" key="5">
    <source>
        <dbReference type="Pfam" id="PF00156"/>
    </source>
</evidence>
<dbReference type="Pfam" id="PF00156">
    <property type="entry name" value="Pribosyltran"/>
    <property type="match status" value="1"/>
</dbReference>
<dbReference type="HAMAP" id="MF_01219">
    <property type="entry name" value="PyrR"/>
    <property type="match status" value="1"/>
</dbReference>
<comment type="function">
    <text evidence="4">Regulates the transcription of the pyrimidine nucleotide (pyr) operon in response to exogenous pyrimidines.</text>
</comment>
<dbReference type="InterPro" id="IPR050137">
    <property type="entry name" value="PyrR_bifunctional"/>
</dbReference>
<dbReference type="KEGG" id="hbs:IPV69_24670"/>
<keyword evidence="4 6" id="KW-0808">Transferase</keyword>
<evidence type="ECO:0000313" key="7">
    <source>
        <dbReference type="Proteomes" id="UP000593765"/>
    </source>
</evidence>
<sequence>MHTDYDEADVRRLIEQLASTIAASFPADRPINVVGIRTRGELLAHRLVELLGLKGYGKVGRGTLDITLYRDDLSEIGPRPLVKPTQLAIQVDDVPLLLVDDVLFTGRSIRAALNLLNDFGRPSVIRLAVLVDRGGRELPIQPDFVGVKLADVPKDYRVNVRLKEIDGGDEIVVEKR</sequence>
<dbReference type="PANTHER" id="PTHR11608">
    <property type="entry name" value="BIFUNCTIONAL PROTEIN PYRR"/>
    <property type="match status" value="1"/>
</dbReference>
<dbReference type="PANTHER" id="PTHR11608:SF0">
    <property type="entry name" value="BIFUNCTIONAL PROTEIN PYRR"/>
    <property type="match status" value="1"/>
</dbReference>
<dbReference type="Proteomes" id="UP000593765">
    <property type="component" value="Chromosome"/>
</dbReference>
<accession>A0A7M2WVE6</accession>
<evidence type="ECO:0000313" key="6">
    <source>
        <dbReference type="EMBL" id="QOV89359.1"/>
    </source>
</evidence>
<dbReference type="EC" id="2.4.2.9" evidence="4"/>
<keyword evidence="3 4" id="KW-0804">Transcription</keyword>
<protein>
    <recommendedName>
        <fullName evidence="4">Bifunctional protein PyrR</fullName>
    </recommendedName>
    <domain>
        <recommendedName>
            <fullName evidence="4">Pyrimidine operon regulatory protein</fullName>
        </recommendedName>
    </domain>
    <domain>
        <recommendedName>
            <fullName evidence="4">Uracil phosphoribosyltransferase</fullName>
            <shortName evidence="4">UPRTase</shortName>
            <ecNumber evidence="4">2.4.2.9</ecNumber>
        </recommendedName>
    </domain>
</protein>
<dbReference type="Gene3D" id="3.40.50.2020">
    <property type="match status" value="1"/>
</dbReference>
<dbReference type="EMBL" id="CP063458">
    <property type="protein sequence ID" value="QOV89359.1"/>
    <property type="molecule type" value="Genomic_DNA"/>
</dbReference>
<comment type="catalytic activity">
    <reaction evidence="4">
        <text>UMP + diphosphate = 5-phospho-alpha-D-ribose 1-diphosphate + uracil</text>
        <dbReference type="Rhea" id="RHEA:13017"/>
        <dbReference type="ChEBI" id="CHEBI:17568"/>
        <dbReference type="ChEBI" id="CHEBI:33019"/>
        <dbReference type="ChEBI" id="CHEBI:57865"/>
        <dbReference type="ChEBI" id="CHEBI:58017"/>
        <dbReference type="EC" id="2.4.2.9"/>
    </reaction>
</comment>
<dbReference type="SUPFAM" id="SSF53271">
    <property type="entry name" value="PRTase-like"/>
    <property type="match status" value="1"/>
</dbReference>
<dbReference type="InterPro" id="IPR023050">
    <property type="entry name" value="PyrR"/>
</dbReference>
<dbReference type="GO" id="GO:0004845">
    <property type="term" value="F:uracil phosphoribosyltransferase activity"/>
    <property type="evidence" value="ECO:0007669"/>
    <property type="project" value="UniProtKB-UniRule"/>
</dbReference>
<dbReference type="NCBIfam" id="NF003549">
    <property type="entry name" value="PRK05205.1-5"/>
    <property type="match status" value="1"/>
</dbReference>
<reference evidence="6 7" key="1">
    <citation type="submission" date="2020-10" db="EMBL/GenBank/DDBJ databases">
        <title>Wide distribution of Phycisphaera-like planctomycetes from WD2101 soil group in peatlands and genome analysis of the first cultivated representative.</title>
        <authorList>
            <person name="Dedysh S.N."/>
            <person name="Beletsky A.V."/>
            <person name="Ivanova A."/>
            <person name="Kulichevskaya I.S."/>
            <person name="Suzina N.E."/>
            <person name="Philippov D.A."/>
            <person name="Rakitin A.L."/>
            <person name="Mardanov A.V."/>
            <person name="Ravin N.V."/>
        </authorList>
    </citation>
    <scope>NUCLEOTIDE SEQUENCE [LARGE SCALE GENOMIC DNA]</scope>
    <source>
        <strain evidence="6 7">M1803</strain>
    </source>
</reference>
<dbReference type="AlphaFoldDB" id="A0A7M2WVE6"/>
<dbReference type="RefSeq" id="WP_206292394.1">
    <property type="nucleotide sequence ID" value="NZ_CP063458.1"/>
</dbReference>
<keyword evidence="7" id="KW-1185">Reference proteome</keyword>
<feature type="domain" description="Phosphoribosyltransferase" evidence="5">
    <location>
        <begin position="9"/>
        <end position="148"/>
    </location>
</feature>
<dbReference type="InterPro" id="IPR000836">
    <property type="entry name" value="PRTase_dom"/>
</dbReference>
<comment type="similarity">
    <text evidence="1 4">Belongs to the purine/pyrimidine phosphoribosyltransferase family. PyrR subfamily.</text>
</comment>
<keyword evidence="4 6" id="KW-0328">Glycosyltransferase</keyword>
<name>A0A7M2WVE6_9BACT</name>
<evidence type="ECO:0000256" key="4">
    <source>
        <dbReference type="HAMAP-Rule" id="MF_01219"/>
    </source>
</evidence>
<dbReference type="InterPro" id="IPR029057">
    <property type="entry name" value="PRTase-like"/>
</dbReference>
<dbReference type="NCBIfam" id="NF003545">
    <property type="entry name" value="PRK05205.1-1"/>
    <property type="match status" value="1"/>
</dbReference>
<evidence type="ECO:0000256" key="3">
    <source>
        <dbReference type="ARBA" id="ARBA00023163"/>
    </source>
</evidence>
<keyword evidence="2 4" id="KW-0805">Transcription regulation</keyword>
<evidence type="ECO:0000256" key="2">
    <source>
        <dbReference type="ARBA" id="ARBA00023015"/>
    </source>
</evidence>
<organism evidence="6 7">
    <name type="scientific">Humisphaera borealis</name>
    <dbReference type="NCBI Taxonomy" id="2807512"/>
    <lineage>
        <taxon>Bacteria</taxon>
        <taxon>Pseudomonadati</taxon>
        <taxon>Planctomycetota</taxon>
        <taxon>Phycisphaerae</taxon>
        <taxon>Tepidisphaerales</taxon>
        <taxon>Tepidisphaeraceae</taxon>
        <taxon>Humisphaera</taxon>
    </lineage>
</organism>